<proteinExistence type="predicted"/>
<comment type="caution">
    <text evidence="1">The sequence shown here is derived from an EMBL/GenBank/DDBJ whole genome shotgun (WGS) entry which is preliminary data.</text>
</comment>
<gene>
    <name evidence="1" type="ORF">J2804_005129</name>
</gene>
<dbReference type="Proteomes" id="UP001264340">
    <property type="component" value="Unassembled WGS sequence"/>
</dbReference>
<name>A0ABU1LYY4_9BURK</name>
<dbReference type="RefSeq" id="WP_310125094.1">
    <property type="nucleotide sequence ID" value="NZ_JAVDQV010000014.1"/>
</dbReference>
<keyword evidence="2" id="KW-1185">Reference proteome</keyword>
<accession>A0ABU1LYY4</accession>
<dbReference type="EMBL" id="JAVDRP010000012">
    <property type="protein sequence ID" value="MDR6411695.1"/>
    <property type="molecule type" value="Genomic_DNA"/>
</dbReference>
<evidence type="ECO:0000313" key="2">
    <source>
        <dbReference type="Proteomes" id="UP001264340"/>
    </source>
</evidence>
<protein>
    <recommendedName>
        <fullName evidence="3">Glycine zipper family protein</fullName>
    </recommendedName>
</protein>
<organism evidence="1 2">
    <name type="scientific">Paraburkholderia terricola</name>
    <dbReference type="NCBI Taxonomy" id="169427"/>
    <lineage>
        <taxon>Bacteria</taxon>
        <taxon>Pseudomonadati</taxon>
        <taxon>Pseudomonadota</taxon>
        <taxon>Betaproteobacteria</taxon>
        <taxon>Burkholderiales</taxon>
        <taxon>Burkholderiaceae</taxon>
        <taxon>Paraburkholderia</taxon>
    </lineage>
</organism>
<reference evidence="1 2" key="1">
    <citation type="submission" date="2023-07" db="EMBL/GenBank/DDBJ databases">
        <title>Sorghum-associated microbial communities from plants grown in Nebraska, USA.</title>
        <authorList>
            <person name="Schachtman D."/>
        </authorList>
    </citation>
    <scope>NUCLEOTIDE SEQUENCE [LARGE SCALE GENOMIC DNA]</scope>
    <source>
        <strain evidence="1 2">DS1316</strain>
    </source>
</reference>
<evidence type="ECO:0000313" key="1">
    <source>
        <dbReference type="EMBL" id="MDR6411695.1"/>
    </source>
</evidence>
<evidence type="ECO:0008006" key="3">
    <source>
        <dbReference type="Google" id="ProtNLM"/>
    </source>
</evidence>
<sequence length="304" mass="32605">MTNFVYRTNTNQTADSKYDVLGHHMPARIFFFVTVEEVGKDGMLVRNTYTSISDPRLVELKLSPLGNMREAYPEKYGLWGKGGPETPASVVDHVLEYNKITSYASTSSIYPGGADRMAGKTIYVDIAKAKRAGAKLVTTDEIVQAIDEYAAKARSQDRRWANHIKQNVINLDKEVLIQPRPVVPGEGVFSQRGLAISLGIVKYARVVRVAGLAFTGYDLSVATGQSIHLKSIRPLEKEVIRQTGGWAGSWAGAAASARVGASVGAMVGIELGPGAVITGALGGIIFGAIGYFGGSMIANEIPDQ</sequence>